<proteinExistence type="predicted"/>
<comment type="caution">
    <text evidence="1">The sequence shown here is derived from an EMBL/GenBank/DDBJ whole genome shotgun (WGS) entry which is preliminary data.</text>
</comment>
<name>A0ABR1EQ17_NECAM</name>
<reference evidence="1 2" key="1">
    <citation type="submission" date="2023-08" db="EMBL/GenBank/DDBJ databases">
        <title>A Necator americanus chromosomal reference genome.</title>
        <authorList>
            <person name="Ilik V."/>
            <person name="Petrzelkova K.J."/>
            <person name="Pardy F."/>
            <person name="Fuh T."/>
            <person name="Niatou-Singa F.S."/>
            <person name="Gouil Q."/>
            <person name="Baker L."/>
            <person name="Ritchie M.E."/>
            <person name="Jex A.R."/>
            <person name="Gazzola D."/>
            <person name="Li H."/>
            <person name="Toshio Fujiwara R."/>
            <person name="Zhan B."/>
            <person name="Aroian R.V."/>
            <person name="Pafco B."/>
            <person name="Schwarz E.M."/>
        </authorList>
    </citation>
    <scope>NUCLEOTIDE SEQUENCE [LARGE SCALE GENOMIC DNA]</scope>
    <source>
        <strain evidence="1 2">Aroian</strain>
        <tissue evidence="1">Whole animal</tissue>
    </source>
</reference>
<protein>
    <submittedName>
        <fullName evidence="1">Uncharacterized protein</fullName>
    </submittedName>
</protein>
<accession>A0ABR1EQ17</accession>
<evidence type="ECO:0000313" key="2">
    <source>
        <dbReference type="Proteomes" id="UP001303046"/>
    </source>
</evidence>
<evidence type="ECO:0000313" key="1">
    <source>
        <dbReference type="EMBL" id="KAK6764737.1"/>
    </source>
</evidence>
<keyword evidence="2" id="KW-1185">Reference proteome</keyword>
<organism evidence="1 2">
    <name type="scientific">Necator americanus</name>
    <name type="common">Human hookworm</name>
    <dbReference type="NCBI Taxonomy" id="51031"/>
    <lineage>
        <taxon>Eukaryota</taxon>
        <taxon>Metazoa</taxon>
        <taxon>Ecdysozoa</taxon>
        <taxon>Nematoda</taxon>
        <taxon>Chromadorea</taxon>
        <taxon>Rhabditida</taxon>
        <taxon>Rhabditina</taxon>
        <taxon>Rhabditomorpha</taxon>
        <taxon>Strongyloidea</taxon>
        <taxon>Ancylostomatidae</taxon>
        <taxon>Bunostominae</taxon>
        <taxon>Necator</taxon>
    </lineage>
</organism>
<dbReference type="EMBL" id="JAVFWL010000006">
    <property type="protein sequence ID" value="KAK6764737.1"/>
    <property type="molecule type" value="Genomic_DNA"/>
</dbReference>
<sequence length="163" mass="18269">MFEAMKKLIKTAGVLSLLNVGYRTTFNPPNSRKSINCDDAFHTLAAAMREKVTSSNMHCDESNEHEEFNSAFHVDGVLGNNKKPFPRFTCCSSMPEPMTIARSQRTRTLDPTETTWDYNKDVFYDELNTLMSKIPSQQAVLVGNDANAKMGLEQHSDVLGELS</sequence>
<dbReference type="Proteomes" id="UP001303046">
    <property type="component" value="Unassembled WGS sequence"/>
</dbReference>
<gene>
    <name evidence="1" type="primary">Necator_chrX.g25064</name>
    <name evidence="1" type="ORF">RB195_024898</name>
</gene>